<dbReference type="EMBL" id="POUA01000516">
    <property type="protein sequence ID" value="PZG23918.1"/>
    <property type="molecule type" value="Genomic_DNA"/>
</dbReference>
<organism evidence="2 3">
    <name type="scientific">Spongiactinospora gelatinilytica</name>
    <dbReference type="NCBI Taxonomy" id="2666298"/>
    <lineage>
        <taxon>Bacteria</taxon>
        <taxon>Bacillati</taxon>
        <taxon>Actinomycetota</taxon>
        <taxon>Actinomycetes</taxon>
        <taxon>Streptosporangiales</taxon>
        <taxon>Streptosporangiaceae</taxon>
        <taxon>Spongiactinospora</taxon>
    </lineage>
</organism>
<evidence type="ECO:0008006" key="4">
    <source>
        <dbReference type="Google" id="ProtNLM"/>
    </source>
</evidence>
<comment type="caution">
    <text evidence="2">The sequence shown here is derived from an EMBL/GenBank/DDBJ whole genome shotgun (WGS) entry which is preliminary data.</text>
</comment>
<evidence type="ECO:0000313" key="2">
    <source>
        <dbReference type="EMBL" id="PZG23918.1"/>
    </source>
</evidence>
<keyword evidence="3" id="KW-1185">Reference proteome</keyword>
<evidence type="ECO:0000313" key="3">
    <source>
        <dbReference type="Proteomes" id="UP000248544"/>
    </source>
</evidence>
<name>A0A2W2FGW3_9ACTN</name>
<keyword evidence="1" id="KW-1133">Transmembrane helix</keyword>
<sequence>ASQWGLAAVAGVAGAVAAGTVPDVIKGWLGDQRLSLTVLCIAAALMFAGINLWQQRSRGVGIVISLPPERWRGPWSGQWLTAAVDHAKRNHDSCFAVRRSIPSDEPAARAEALDLAYELVTARLVELSEVDPATPVSLYVNATLPDVFDLGARFKFNVQRELRGVGPDPEGAGKRPAAGLVLPQPSERAFADFFPSVRISSRLKEPLTPAEARRAESLARVVDEPEEFQAVEHGTAVAVVVHLSDNPLMISQALSAAATGCLDSAGKHARCRAALLIEGGPANIPETMADFELVVRHVYAAWRAWVAARPQYADLDHRLFIAAPAGVAFALGWLFGHTVTAVPHPYPTGESCTSS</sequence>
<protein>
    <recommendedName>
        <fullName evidence="4">SAVED domain-containing protein</fullName>
    </recommendedName>
</protein>
<feature type="transmembrane region" description="Helical" evidence="1">
    <location>
        <begin position="34"/>
        <end position="53"/>
    </location>
</feature>
<dbReference type="Proteomes" id="UP000248544">
    <property type="component" value="Unassembled WGS sequence"/>
</dbReference>
<dbReference type="RefSeq" id="WP_158558329.1">
    <property type="nucleotide sequence ID" value="NZ_POUA01000516.1"/>
</dbReference>
<gene>
    <name evidence="2" type="ORF">C1I98_36000</name>
</gene>
<feature type="non-terminal residue" evidence="2">
    <location>
        <position position="1"/>
    </location>
</feature>
<accession>A0A2W2FGW3</accession>
<dbReference type="AlphaFoldDB" id="A0A2W2FGW3"/>
<evidence type="ECO:0000256" key="1">
    <source>
        <dbReference type="SAM" id="Phobius"/>
    </source>
</evidence>
<reference evidence="2 3" key="1">
    <citation type="submission" date="2018-01" db="EMBL/GenBank/DDBJ databases">
        <title>Draft genome sequence of Sphaerisporangium sp. 7K107.</title>
        <authorList>
            <person name="Sahin N."/>
            <person name="Saygin H."/>
            <person name="Ay H."/>
        </authorList>
    </citation>
    <scope>NUCLEOTIDE SEQUENCE [LARGE SCALE GENOMIC DNA]</scope>
    <source>
        <strain evidence="2 3">7K107</strain>
    </source>
</reference>
<proteinExistence type="predicted"/>
<keyword evidence="1" id="KW-0812">Transmembrane</keyword>
<keyword evidence="1" id="KW-0472">Membrane</keyword>
<feature type="transmembrane region" description="Helical" evidence="1">
    <location>
        <begin position="319"/>
        <end position="336"/>
    </location>
</feature>